<feature type="signal peptide" evidence="3">
    <location>
        <begin position="1"/>
        <end position="16"/>
    </location>
</feature>
<dbReference type="GO" id="GO:0016787">
    <property type="term" value="F:hydrolase activity"/>
    <property type="evidence" value="ECO:0007669"/>
    <property type="project" value="UniProtKB-KW"/>
</dbReference>
<dbReference type="PANTHER" id="PTHR47791">
    <property type="entry name" value="MEIOTICALLY UP-REGULATED GENE 191 PROTEIN"/>
    <property type="match status" value="1"/>
</dbReference>
<keyword evidence="2" id="KW-0812">Transmembrane</keyword>
<reference evidence="4" key="1">
    <citation type="submission" date="2014-09" db="EMBL/GenBank/DDBJ databases">
        <title>Genome sequence of the luminous mushroom Mycena chlorophos for searching fungal bioluminescence genes.</title>
        <authorList>
            <person name="Tanaka Y."/>
            <person name="Kasuga D."/>
            <person name="Oba Y."/>
            <person name="Hase S."/>
            <person name="Sato K."/>
            <person name="Oba Y."/>
            <person name="Sakakibara Y."/>
        </authorList>
    </citation>
    <scope>NUCLEOTIDE SEQUENCE</scope>
</reference>
<evidence type="ECO:0000256" key="1">
    <source>
        <dbReference type="SAM" id="MobiDB-lite"/>
    </source>
</evidence>
<feature type="region of interest" description="Disordered" evidence="1">
    <location>
        <begin position="391"/>
        <end position="412"/>
    </location>
</feature>
<feature type="chain" id="PRO_5045553736" evidence="3">
    <location>
        <begin position="17"/>
        <end position="600"/>
    </location>
</feature>
<sequence length="600" mass="63257">MLPALLFFSLVGVASADSEQIPSTWSNPNITDSVADRISIAKGAIDEGVSQFNATWQQFSSDWYNYGDAATLFSQMAEFDLATNQTVYEADLINLWATAEVTVNGPDLGRVNFTGTYEYGHAAAMAYKTYKNPIFLSYAEAAWWAATAYTISTSQIENAATSVKAYTLSQECTGITMAGGTFYSKSTTDGTIDTIATGGYLGLSALLAELTSNSLYLNAATQSLNFMHNHLYNAQSLVQDSIAVNASQGCSTNSLVLPDNSGLMLEGVAVLYSITGNSSLQELASDIIAAALSTTKWQSSNGIITPGDLFLPRGLIAVYTRNIISTSMMSYVAGYLGVQYNALTTLSRSSGGNIYGNFAGPAPPGFISGNQTNAIGALLAAISITNSSSISFPSPTPTSTSTPTSIPNKTTHHSLSTGTIAGLAIAGLAMIALVFALLFFLHLRQRKKKAQLVLGNSDSKQLSPGLENQSQNITTPLMAPGSFFKGSSSTGEQPSSYIGNRSSTFASNLAVFPREPHASGSEGNRNMMPLLPLRSTGEKRHSVVQAAPTQVSEAAGHVVTDANNALANSQIPTDELLRILYTRMNGEVGTGGAPPEYSSS</sequence>
<evidence type="ECO:0000313" key="5">
    <source>
        <dbReference type="Proteomes" id="UP000815677"/>
    </source>
</evidence>
<evidence type="ECO:0000256" key="2">
    <source>
        <dbReference type="SAM" id="Phobius"/>
    </source>
</evidence>
<dbReference type="PANTHER" id="PTHR47791:SF3">
    <property type="entry name" value="MEIOTICALLY UP-REGULATED GENE 191 PROTEIN"/>
    <property type="match status" value="1"/>
</dbReference>
<dbReference type="Proteomes" id="UP000815677">
    <property type="component" value="Unassembled WGS sequence"/>
</dbReference>
<dbReference type="InterPro" id="IPR053169">
    <property type="entry name" value="MUG_Protein"/>
</dbReference>
<keyword evidence="2" id="KW-1133">Transmembrane helix</keyword>
<keyword evidence="5" id="KW-1185">Reference proteome</keyword>
<dbReference type="Pfam" id="PF03663">
    <property type="entry name" value="Glyco_hydro_76"/>
    <property type="match status" value="1"/>
</dbReference>
<dbReference type="SUPFAM" id="SSF48208">
    <property type="entry name" value="Six-hairpin glycosidases"/>
    <property type="match status" value="1"/>
</dbReference>
<gene>
    <name evidence="4" type="ORF">MCHLO_08492</name>
</gene>
<protein>
    <submittedName>
        <fullName evidence="4">Glycoside hydrolase family 76 protein</fullName>
    </submittedName>
</protein>
<proteinExistence type="predicted"/>
<dbReference type="Gene3D" id="1.50.10.20">
    <property type="match status" value="1"/>
</dbReference>
<name>A0ABQ0LJX7_MYCCL</name>
<evidence type="ECO:0000256" key="3">
    <source>
        <dbReference type="SAM" id="SignalP"/>
    </source>
</evidence>
<organism evidence="4 5">
    <name type="scientific">Mycena chlorophos</name>
    <name type="common">Agaric fungus</name>
    <name type="synonym">Agaricus chlorophos</name>
    <dbReference type="NCBI Taxonomy" id="658473"/>
    <lineage>
        <taxon>Eukaryota</taxon>
        <taxon>Fungi</taxon>
        <taxon>Dikarya</taxon>
        <taxon>Basidiomycota</taxon>
        <taxon>Agaricomycotina</taxon>
        <taxon>Agaricomycetes</taxon>
        <taxon>Agaricomycetidae</taxon>
        <taxon>Agaricales</taxon>
        <taxon>Marasmiineae</taxon>
        <taxon>Mycenaceae</taxon>
        <taxon>Mycena</taxon>
    </lineage>
</organism>
<feature type="transmembrane region" description="Helical" evidence="2">
    <location>
        <begin position="420"/>
        <end position="441"/>
    </location>
</feature>
<dbReference type="InterPro" id="IPR005198">
    <property type="entry name" value="Glyco_hydro_76"/>
</dbReference>
<keyword evidence="3" id="KW-0732">Signal</keyword>
<keyword evidence="4" id="KW-0378">Hydrolase</keyword>
<dbReference type="InterPro" id="IPR008928">
    <property type="entry name" value="6-hairpin_glycosidase_sf"/>
</dbReference>
<feature type="compositionally biased region" description="Low complexity" evidence="1">
    <location>
        <begin position="391"/>
        <end position="409"/>
    </location>
</feature>
<accession>A0ABQ0LJX7</accession>
<keyword evidence="2" id="KW-0472">Membrane</keyword>
<dbReference type="EMBL" id="DF847155">
    <property type="protein sequence ID" value="GAT51342.1"/>
    <property type="molecule type" value="Genomic_DNA"/>
</dbReference>
<evidence type="ECO:0000313" key="4">
    <source>
        <dbReference type="EMBL" id="GAT51342.1"/>
    </source>
</evidence>